<sequence>MLRCAALASRIRSGDLKRASRIADRILDECLTNGQAGFVRCVDEISVSLLKPLKG</sequence>
<dbReference type="EMBL" id="FMSP01000003">
    <property type="protein sequence ID" value="SCV68565.1"/>
    <property type="molecule type" value="Genomic_DNA"/>
</dbReference>
<reference evidence="2" key="1">
    <citation type="submission" date="2016-09" db="EMBL/GenBank/DDBJ databases">
        <authorList>
            <person name="Jeantristanb JTB J.-T."/>
            <person name="Ricardo R."/>
        </authorList>
    </citation>
    <scope>NUCLEOTIDE SEQUENCE [LARGE SCALE GENOMIC DNA]</scope>
</reference>
<evidence type="ECO:0000313" key="2">
    <source>
        <dbReference type="Proteomes" id="UP000198372"/>
    </source>
</evidence>
<dbReference type="OrthoDB" id="17644at2759"/>
<accession>A0A238F5Z5</accession>
<proteinExistence type="predicted"/>
<protein>
    <submittedName>
        <fullName evidence="1">BQ2448_686 protein</fullName>
    </submittedName>
</protein>
<dbReference type="STRING" id="269621.A0A238F5Z5"/>
<keyword evidence="2" id="KW-1185">Reference proteome</keyword>
<gene>
    <name evidence="1" type="ORF">BQ2448_686</name>
</gene>
<dbReference type="Proteomes" id="UP000198372">
    <property type="component" value="Unassembled WGS sequence"/>
</dbReference>
<organism evidence="1 2">
    <name type="scientific">Microbotryum intermedium</name>
    <dbReference type="NCBI Taxonomy" id="269621"/>
    <lineage>
        <taxon>Eukaryota</taxon>
        <taxon>Fungi</taxon>
        <taxon>Dikarya</taxon>
        <taxon>Basidiomycota</taxon>
        <taxon>Pucciniomycotina</taxon>
        <taxon>Microbotryomycetes</taxon>
        <taxon>Microbotryales</taxon>
        <taxon>Microbotryaceae</taxon>
        <taxon>Microbotryum</taxon>
    </lineage>
</organism>
<evidence type="ECO:0000313" key="1">
    <source>
        <dbReference type="EMBL" id="SCV68565.1"/>
    </source>
</evidence>
<dbReference type="AlphaFoldDB" id="A0A238F5Z5"/>
<name>A0A238F5Z5_9BASI</name>